<organism evidence="2 3">
    <name type="scientific">Pyronema omphalodes (strain CBS 100304)</name>
    <name type="common">Pyronema confluens</name>
    <dbReference type="NCBI Taxonomy" id="1076935"/>
    <lineage>
        <taxon>Eukaryota</taxon>
        <taxon>Fungi</taxon>
        <taxon>Dikarya</taxon>
        <taxon>Ascomycota</taxon>
        <taxon>Pezizomycotina</taxon>
        <taxon>Pezizomycetes</taxon>
        <taxon>Pezizales</taxon>
        <taxon>Pyronemataceae</taxon>
        <taxon>Pyronema</taxon>
    </lineage>
</organism>
<protein>
    <submittedName>
        <fullName evidence="2">Uncharacterized protein</fullName>
    </submittedName>
</protein>
<proteinExistence type="predicted"/>
<accession>U4LMV1</accession>
<keyword evidence="3" id="KW-1185">Reference proteome</keyword>
<keyword evidence="1" id="KW-0175">Coiled coil</keyword>
<feature type="coiled-coil region" evidence="1">
    <location>
        <begin position="39"/>
        <end position="85"/>
    </location>
</feature>
<dbReference type="AlphaFoldDB" id="U4LMV1"/>
<evidence type="ECO:0000313" key="3">
    <source>
        <dbReference type="Proteomes" id="UP000018144"/>
    </source>
</evidence>
<name>U4LMV1_PYROM</name>
<evidence type="ECO:0000256" key="1">
    <source>
        <dbReference type="SAM" id="Coils"/>
    </source>
</evidence>
<sequence>MLEEKTKERITADRCREEIVSNSSREETIHLDGRLQDDVPILVNRVSRLEKQVQQLKMQQLEAEKRNLEEQLERERRKVDDTMKERDEALYARDAAVMRLNDVVVRAKPGKVGFAHYGELEKLSSDDRRRLKTRLDLFARSVLGIGTSISGVERFLLVLGVYSEDFSVGYEDSSRRLGCFSL</sequence>
<gene>
    <name evidence="2" type="ORF">PCON_01169</name>
</gene>
<dbReference type="EMBL" id="HF936097">
    <property type="protein sequence ID" value="CCX33459.1"/>
    <property type="molecule type" value="Genomic_DNA"/>
</dbReference>
<evidence type="ECO:0000313" key="2">
    <source>
        <dbReference type="EMBL" id="CCX33459.1"/>
    </source>
</evidence>
<reference evidence="2 3" key="1">
    <citation type="journal article" date="2013" name="PLoS Genet.">
        <title>The genome and development-dependent transcriptomes of Pyronema confluens: a window into fungal evolution.</title>
        <authorList>
            <person name="Traeger S."/>
            <person name="Altegoer F."/>
            <person name="Freitag M."/>
            <person name="Gabaldon T."/>
            <person name="Kempken F."/>
            <person name="Kumar A."/>
            <person name="Marcet-Houben M."/>
            <person name="Poggeler S."/>
            <person name="Stajich J.E."/>
            <person name="Nowrousian M."/>
        </authorList>
    </citation>
    <scope>NUCLEOTIDE SEQUENCE [LARGE SCALE GENOMIC DNA]</scope>
    <source>
        <strain evidence="3">CBS 100304</strain>
        <tissue evidence="2">Vegetative mycelium</tissue>
    </source>
</reference>
<dbReference type="Proteomes" id="UP000018144">
    <property type="component" value="Unassembled WGS sequence"/>
</dbReference>